<sequence>MDFVRMGRVHLTDESSFSHRRERKNVDEKELHQTEFDRWGGANVIVWAGISRWTTTPLILINGILTVQRCKNGCSMSIPILGDIEETGVLSFGFHFLKVCQLIKPLIRRCSCNILGGHHFNIRYDPKKVGPDPVKASIPVCVCEQGLSNKSPGSQEGYNGVRGHAPSEKELC</sequence>
<dbReference type="EnsemblMetazoa" id="CapteT207596">
    <property type="protein sequence ID" value="CapteP207596"/>
    <property type="gene ID" value="CapteG207596"/>
</dbReference>
<name>R7TX53_CAPTE</name>
<keyword evidence="4" id="KW-1185">Reference proteome</keyword>
<evidence type="ECO:0000313" key="2">
    <source>
        <dbReference type="EMBL" id="ELT98503.1"/>
    </source>
</evidence>
<dbReference type="AlphaFoldDB" id="R7TX53"/>
<dbReference type="Proteomes" id="UP000014760">
    <property type="component" value="Unassembled WGS sequence"/>
</dbReference>
<dbReference type="EMBL" id="KB307875">
    <property type="protein sequence ID" value="ELT98503.1"/>
    <property type="molecule type" value="Genomic_DNA"/>
</dbReference>
<evidence type="ECO:0000256" key="1">
    <source>
        <dbReference type="SAM" id="MobiDB-lite"/>
    </source>
</evidence>
<reference evidence="3" key="3">
    <citation type="submission" date="2015-06" db="UniProtKB">
        <authorList>
            <consortium name="EnsemblMetazoa"/>
        </authorList>
    </citation>
    <scope>IDENTIFICATION</scope>
</reference>
<protein>
    <submittedName>
        <fullName evidence="2 3">Uncharacterized protein</fullName>
    </submittedName>
</protein>
<evidence type="ECO:0000313" key="4">
    <source>
        <dbReference type="Proteomes" id="UP000014760"/>
    </source>
</evidence>
<accession>R7TX53</accession>
<feature type="region of interest" description="Disordered" evidence="1">
    <location>
        <begin position="151"/>
        <end position="172"/>
    </location>
</feature>
<dbReference type="HOGENOM" id="CLU_1556739_0_0_1"/>
<reference evidence="4" key="1">
    <citation type="submission" date="2012-12" db="EMBL/GenBank/DDBJ databases">
        <authorList>
            <person name="Hellsten U."/>
            <person name="Grimwood J."/>
            <person name="Chapman J.A."/>
            <person name="Shapiro H."/>
            <person name="Aerts A."/>
            <person name="Otillar R.P."/>
            <person name="Terry A.Y."/>
            <person name="Boore J.L."/>
            <person name="Simakov O."/>
            <person name="Marletaz F."/>
            <person name="Cho S.-J."/>
            <person name="Edsinger-Gonzales E."/>
            <person name="Havlak P."/>
            <person name="Kuo D.-H."/>
            <person name="Larsson T."/>
            <person name="Lv J."/>
            <person name="Arendt D."/>
            <person name="Savage R."/>
            <person name="Osoegawa K."/>
            <person name="de Jong P."/>
            <person name="Lindberg D.R."/>
            <person name="Seaver E.C."/>
            <person name="Weisblat D.A."/>
            <person name="Putnam N.H."/>
            <person name="Grigoriev I.V."/>
            <person name="Rokhsar D.S."/>
        </authorList>
    </citation>
    <scope>NUCLEOTIDE SEQUENCE</scope>
    <source>
        <strain evidence="4">I ESC-2004</strain>
    </source>
</reference>
<organism evidence="2">
    <name type="scientific">Capitella teleta</name>
    <name type="common">Polychaete worm</name>
    <dbReference type="NCBI Taxonomy" id="283909"/>
    <lineage>
        <taxon>Eukaryota</taxon>
        <taxon>Metazoa</taxon>
        <taxon>Spiralia</taxon>
        <taxon>Lophotrochozoa</taxon>
        <taxon>Annelida</taxon>
        <taxon>Polychaeta</taxon>
        <taxon>Sedentaria</taxon>
        <taxon>Scolecida</taxon>
        <taxon>Capitellidae</taxon>
        <taxon>Capitella</taxon>
    </lineage>
</organism>
<dbReference type="EMBL" id="AMQN01010452">
    <property type="status" value="NOT_ANNOTATED_CDS"/>
    <property type="molecule type" value="Genomic_DNA"/>
</dbReference>
<evidence type="ECO:0000313" key="3">
    <source>
        <dbReference type="EnsemblMetazoa" id="CapteP207596"/>
    </source>
</evidence>
<reference evidence="2 4" key="2">
    <citation type="journal article" date="2013" name="Nature">
        <title>Insights into bilaterian evolution from three spiralian genomes.</title>
        <authorList>
            <person name="Simakov O."/>
            <person name="Marletaz F."/>
            <person name="Cho S.J."/>
            <person name="Edsinger-Gonzales E."/>
            <person name="Havlak P."/>
            <person name="Hellsten U."/>
            <person name="Kuo D.H."/>
            <person name="Larsson T."/>
            <person name="Lv J."/>
            <person name="Arendt D."/>
            <person name="Savage R."/>
            <person name="Osoegawa K."/>
            <person name="de Jong P."/>
            <person name="Grimwood J."/>
            <person name="Chapman J.A."/>
            <person name="Shapiro H."/>
            <person name="Aerts A."/>
            <person name="Otillar R.P."/>
            <person name="Terry A.Y."/>
            <person name="Boore J.L."/>
            <person name="Grigoriev I.V."/>
            <person name="Lindberg D.R."/>
            <person name="Seaver E.C."/>
            <person name="Weisblat D.A."/>
            <person name="Putnam N.H."/>
            <person name="Rokhsar D.S."/>
        </authorList>
    </citation>
    <scope>NUCLEOTIDE SEQUENCE</scope>
    <source>
        <strain evidence="2 4">I ESC-2004</strain>
    </source>
</reference>
<proteinExistence type="predicted"/>
<gene>
    <name evidence="2" type="ORF">CAPTEDRAFT_207596</name>
</gene>